<organism evidence="12 13">
    <name type="scientific">Equus caballus</name>
    <name type="common">Horse</name>
    <dbReference type="NCBI Taxonomy" id="9796"/>
    <lineage>
        <taxon>Eukaryota</taxon>
        <taxon>Metazoa</taxon>
        <taxon>Chordata</taxon>
        <taxon>Craniata</taxon>
        <taxon>Vertebrata</taxon>
        <taxon>Euteleostomi</taxon>
        <taxon>Mammalia</taxon>
        <taxon>Eutheria</taxon>
        <taxon>Laurasiatheria</taxon>
        <taxon>Perissodactyla</taxon>
        <taxon>Equidae</taxon>
        <taxon>Equus</taxon>
    </lineage>
</organism>
<feature type="disulfide bond" evidence="7">
    <location>
        <begin position="240"/>
        <end position="263"/>
    </location>
</feature>
<feature type="disulfide bond" evidence="7">
    <location>
        <begin position="191"/>
        <end position="268"/>
    </location>
</feature>
<keyword evidence="5" id="KW-0677">Repeat</keyword>
<dbReference type="PROSITE" id="PS00021">
    <property type="entry name" value="KRINGLE_1"/>
    <property type="match status" value="2"/>
</dbReference>
<dbReference type="Gene3D" id="2.40.20.10">
    <property type="entry name" value="Plasminogen Kringle 4"/>
    <property type="match status" value="2"/>
</dbReference>
<dbReference type="PRINTS" id="PR00018">
    <property type="entry name" value="KRINGLE"/>
</dbReference>
<gene>
    <name evidence="12" type="primary">MST1</name>
</gene>
<feature type="signal peptide" evidence="9">
    <location>
        <begin position="1"/>
        <end position="15"/>
    </location>
</feature>
<dbReference type="FunFam" id="3.50.4.10:FF:000004">
    <property type="entry name" value="Hepatocyte growth factor-like 1"/>
    <property type="match status" value="1"/>
</dbReference>
<evidence type="ECO:0000313" key="13">
    <source>
        <dbReference type="Proteomes" id="UP000002281"/>
    </source>
</evidence>
<dbReference type="Gene3D" id="3.50.4.10">
    <property type="entry name" value="Hepatocyte Growth Factor"/>
    <property type="match status" value="1"/>
</dbReference>
<reference evidence="12" key="3">
    <citation type="submission" date="2025-09" db="UniProtKB">
        <authorList>
            <consortium name="Ensembl"/>
        </authorList>
    </citation>
    <scope>IDENTIFICATION</scope>
    <source>
        <strain evidence="12">Thoroughbred</strain>
    </source>
</reference>
<dbReference type="InterPro" id="IPR038178">
    <property type="entry name" value="Kringle_sf"/>
</dbReference>
<evidence type="ECO:0000256" key="2">
    <source>
        <dbReference type="ARBA" id="ARBA00022525"/>
    </source>
</evidence>
<dbReference type="GO" id="GO:0005576">
    <property type="term" value="C:extracellular region"/>
    <property type="evidence" value="ECO:0007669"/>
    <property type="project" value="UniProtKB-SubCell"/>
</dbReference>
<dbReference type="InterPro" id="IPR013806">
    <property type="entry name" value="Kringle-like"/>
</dbReference>
<dbReference type="Pfam" id="PF00051">
    <property type="entry name" value="Kringle"/>
    <property type="match status" value="2"/>
</dbReference>
<protein>
    <submittedName>
        <fullName evidence="12">Macrophage stimulating 1</fullName>
    </submittedName>
</protein>
<dbReference type="PANTHER" id="PTHR24261:SF12">
    <property type="entry name" value="HEPATOCYTE GROWTH FACTOR-LIKE PROTEIN-RELATED"/>
    <property type="match status" value="1"/>
</dbReference>
<dbReference type="InterPro" id="IPR003609">
    <property type="entry name" value="Pan_app"/>
</dbReference>
<evidence type="ECO:0000256" key="4">
    <source>
        <dbReference type="ARBA" id="ARBA00022729"/>
    </source>
</evidence>
<keyword evidence="4 9" id="KW-0732">Signal</keyword>
<comment type="subcellular location">
    <subcellularLocation>
        <location evidence="1">Secreted</location>
    </subcellularLocation>
</comment>
<feature type="region of interest" description="Disordered" evidence="8">
    <location>
        <begin position="336"/>
        <end position="358"/>
    </location>
</feature>
<comment type="caution">
    <text evidence="7">Lacks conserved residue(s) required for the propagation of feature annotation.</text>
</comment>
<feature type="region of interest" description="Disordered" evidence="8">
    <location>
        <begin position="275"/>
        <end position="297"/>
    </location>
</feature>
<dbReference type="CDD" id="cd01099">
    <property type="entry name" value="PAN_AP_HGF"/>
    <property type="match status" value="1"/>
</dbReference>
<evidence type="ECO:0000256" key="6">
    <source>
        <dbReference type="ARBA" id="ARBA00023157"/>
    </source>
</evidence>
<keyword evidence="6 7" id="KW-1015">Disulfide bond</keyword>
<feature type="disulfide bond" evidence="7">
    <location>
        <begin position="212"/>
        <end position="251"/>
    </location>
</feature>
<dbReference type="Pfam" id="PF00024">
    <property type="entry name" value="PAN_1"/>
    <property type="match status" value="1"/>
</dbReference>
<dbReference type="InterPro" id="IPR000001">
    <property type="entry name" value="Kringle"/>
</dbReference>
<dbReference type="InterPro" id="IPR050759">
    <property type="entry name" value="Serine_protease_kringle"/>
</dbReference>
<evidence type="ECO:0000256" key="3">
    <source>
        <dbReference type="ARBA" id="ARBA00022572"/>
    </source>
</evidence>
<dbReference type="InterPro" id="IPR018056">
    <property type="entry name" value="Kringle_CS"/>
</dbReference>
<name>A0A9L0TH64_HORSE</name>
<dbReference type="Proteomes" id="UP000002281">
    <property type="component" value="Chromosome 16"/>
</dbReference>
<evidence type="ECO:0000256" key="5">
    <source>
        <dbReference type="ARBA" id="ARBA00022737"/>
    </source>
</evidence>
<feature type="domain" description="Kringle" evidence="10">
    <location>
        <begin position="190"/>
        <end position="268"/>
    </location>
</feature>
<reference evidence="12" key="2">
    <citation type="submission" date="2025-08" db="UniProtKB">
        <authorList>
            <consortium name="Ensembl"/>
        </authorList>
    </citation>
    <scope>IDENTIFICATION</scope>
    <source>
        <strain evidence="12">Thoroughbred</strain>
    </source>
</reference>
<dbReference type="SMART" id="SM00130">
    <property type="entry name" value="KR"/>
    <property type="match status" value="2"/>
</dbReference>
<evidence type="ECO:0000259" key="10">
    <source>
        <dbReference type="PROSITE" id="PS50070"/>
    </source>
</evidence>
<dbReference type="AlphaFoldDB" id="A0A9L0TH64"/>
<dbReference type="SUPFAM" id="SSF57440">
    <property type="entry name" value="Kringle-like"/>
    <property type="match status" value="2"/>
</dbReference>
<dbReference type="Ensembl" id="ENSECAT00000122873.1">
    <property type="protein sequence ID" value="ENSECAP00000085934.1"/>
    <property type="gene ID" value="ENSECAG00000021998.4"/>
</dbReference>
<evidence type="ECO:0000256" key="1">
    <source>
        <dbReference type="ARBA" id="ARBA00004613"/>
    </source>
</evidence>
<dbReference type="CDD" id="cd00108">
    <property type="entry name" value="KR"/>
    <property type="match status" value="2"/>
</dbReference>
<reference evidence="12 13" key="1">
    <citation type="journal article" date="2009" name="Science">
        <title>Genome sequence, comparative analysis, and population genetics of the domestic horse.</title>
        <authorList>
            <consortium name="Broad Institute Genome Sequencing Platform"/>
            <consortium name="Broad Institute Whole Genome Assembly Team"/>
            <person name="Wade C.M."/>
            <person name="Giulotto E."/>
            <person name="Sigurdsson S."/>
            <person name="Zoli M."/>
            <person name="Gnerre S."/>
            <person name="Imsland F."/>
            <person name="Lear T.L."/>
            <person name="Adelson D.L."/>
            <person name="Bailey E."/>
            <person name="Bellone R.R."/>
            <person name="Bloecker H."/>
            <person name="Distl O."/>
            <person name="Edgar R.C."/>
            <person name="Garber M."/>
            <person name="Leeb T."/>
            <person name="Mauceli E."/>
            <person name="MacLeod J.N."/>
            <person name="Penedo M.C.T."/>
            <person name="Raison J.M."/>
            <person name="Sharpe T."/>
            <person name="Vogel J."/>
            <person name="Andersson L."/>
            <person name="Antczak D.F."/>
            <person name="Biagi T."/>
            <person name="Binns M.M."/>
            <person name="Chowdhary B.P."/>
            <person name="Coleman S.J."/>
            <person name="Della Valle G."/>
            <person name="Fryc S."/>
            <person name="Guerin G."/>
            <person name="Hasegawa T."/>
            <person name="Hill E.W."/>
            <person name="Jurka J."/>
            <person name="Kiialainen A."/>
            <person name="Lindgren G."/>
            <person name="Liu J."/>
            <person name="Magnani E."/>
            <person name="Mickelson J.R."/>
            <person name="Murray J."/>
            <person name="Nergadze S.G."/>
            <person name="Onofrio R."/>
            <person name="Pedroni S."/>
            <person name="Piras M.F."/>
            <person name="Raudsepp T."/>
            <person name="Rocchi M."/>
            <person name="Roeed K.H."/>
            <person name="Ryder O.A."/>
            <person name="Searle S."/>
            <person name="Skow L."/>
            <person name="Swinburne J.E."/>
            <person name="Syvaenen A.C."/>
            <person name="Tozaki T."/>
            <person name="Valberg S.J."/>
            <person name="Vaudin M."/>
            <person name="White J.R."/>
            <person name="Zody M.C."/>
            <person name="Lander E.S."/>
            <person name="Lindblad-Toh K."/>
        </authorList>
    </citation>
    <scope>NUCLEOTIDE SEQUENCE [LARGE SCALE GENOMIC DNA]</scope>
    <source>
        <strain evidence="12 13">Thoroughbred</strain>
    </source>
</reference>
<keyword evidence="13" id="KW-1185">Reference proteome</keyword>
<feature type="compositionally biased region" description="Basic residues" evidence="8">
    <location>
        <begin position="281"/>
        <end position="290"/>
    </location>
</feature>
<dbReference type="FunFam" id="2.40.20.10:FF:000004">
    <property type="entry name" value="Hepatocyte growth factor"/>
    <property type="match status" value="1"/>
</dbReference>
<dbReference type="FunFam" id="2.40.20.10:FF:000002">
    <property type="entry name" value="Hepatocyte growth factor"/>
    <property type="match status" value="1"/>
</dbReference>
<accession>A0A9L0TH64</accession>
<dbReference type="PROSITE" id="PS50948">
    <property type="entry name" value="PAN"/>
    <property type="match status" value="1"/>
</dbReference>
<keyword evidence="3 7" id="KW-0420">Kringle</keyword>
<dbReference type="SMART" id="SM00473">
    <property type="entry name" value="PAN_AP"/>
    <property type="match status" value="1"/>
</dbReference>
<evidence type="ECO:0000256" key="8">
    <source>
        <dbReference type="SAM" id="MobiDB-lite"/>
    </source>
</evidence>
<dbReference type="PANTHER" id="PTHR24261">
    <property type="entry name" value="PLASMINOGEN-RELATED"/>
    <property type="match status" value="1"/>
</dbReference>
<dbReference type="GeneTree" id="ENSGT00940000159461"/>
<feature type="domain" description="Apple" evidence="11">
    <location>
        <begin position="13"/>
        <end position="105"/>
    </location>
</feature>
<sequence length="464" mass="51791">MGWLPLLLLLTQCSGAPGQRSPLNDFQVLRGMELQHLLHAVGPRPWQEDVADAEECAGRCGPLLDCRAFHYNVSSHGCQLLPWTQHSPHTRLQRSGRCDLFQKKDYVRTCIMDNGVKYRGTVAITTAGLPCQRWSHRFPNDHKYTPTLRNGLEENFCRNPDGDPGGPWCYTTDPAVRFQSCGIKSCREAACVWCNGEDYRGAVDRTESGRECQRWDLQHPHAHPFEPGKFLDKDLDDNYCRNPDGSERPWCYTTDPQTEREFCDLPLCAPARAPTGFRPSKGPRHSHATKPRPLTASAGRARAIGARPTLPPRACPASVGTRRTRISIAFCRRNTRASSRPPLPRTPNWRRTSAGTRTGIAMDPGATLLTRGLHSTTVHCGAAMMTNHRPSWSPQVWTWAKPGSGPICPPSQSSQSCGPSHPPVQMLFEKCGKRVAHLDEWRSKLRMVGGQPGNSPWTVSLRNR</sequence>
<dbReference type="SUPFAM" id="SSF57414">
    <property type="entry name" value="Hairpin loop containing domain-like"/>
    <property type="match status" value="1"/>
</dbReference>
<keyword evidence="2" id="KW-0964">Secreted</keyword>
<evidence type="ECO:0000313" key="12">
    <source>
        <dbReference type="Ensembl" id="ENSECAP00000085934.1"/>
    </source>
</evidence>
<evidence type="ECO:0000259" key="11">
    <source>
        <dbReference type="PROSITE" id="PS50948"/>
    </source>
</evidence>
<evidence type="ECO:0000256" key="7">
    <source>
        <dbReference type="PROSITE-ProRule" id="PRU00121"/>
    </source>
</evidence>
<proteinExistence type="predicted"/>
<feature type="domain" description="Kringle" evidence="10">
    <location>
        <begin position="109"/>
        <end position="186"/>
    </location>
</feature>
<evidence type="ECO:0000256" key="9">
    <source>
        <dbReference type="SAM" id="SignalP"/>
    </source>
</evidence>
<feature type="chain" id="PRO_5040298918" evidence="9">
    <location>
        <begin position="16"/>
        <end position="464"/>
    </location>
</feature>
<dbReference type="PROSITE" id="PS50070">
    <property type="entry name" value="KRINGLE_2"/>
    <property type="match status" value="2"/>
</dbReference>